<dbReference type="Pfam" id="PF04977">
    <property type="entry name" value="DivIC"/>
    <property type="match status" value="1"/>
</dbReference>
<dbReference type="Proteomes" id="UP000736856">
    <property type="component" value="Unassembled WGS sequence"/>
</dbReference>
<proteinExistence type="predicted"/>
<keyword evidence="1" id="KW-1133">Transmembrane helix</keyword>
<keyword evidence="1" id="KW-0472">Membrane</keyword>
<protein>
    <submittedName>
        <fullName evidence="2">Septum formation initiator family protein</fullName>
    </submittedName>
</protein>
<sequence length="105" mass="12311">MWTKHYKRNNISLTVFRGIVLSFIVYFTNHAIRGSDGLYATRSLENALSDRLDFLLKLRDSRNKMEHKVKLLSDGSLEKDILDEKARYSLNLSRTDEIVLFYPDL</sequence>
<dbReference type="InterPro" id="IPR007060">
    <property type="entry name" value="FtsL/DivIC"/>
</dbReference>
<comment type="caution">
    <text evidence="2">The sequence shown here is derived from an EMBL/GenBank/DDBJ whole genome shotgun (WGS) entry which is preliminary data.</text>
</comment>
<feature type="transmembrane region" description="Helical" evidence="1">
    <location>
        <begin position="12"/>
        <end position="32"/>
    </location>
</feature>
<evidence type="ECO:0000313" key="3">
    <source>
        <dbReference type="Proteomes" id="UP000736856"/>
    </source>
</evidence>
<reference evidence="2" key="1">
    <citation type="submission" date="2019-02" db="EMBL/GenBank/DDBJ databases">
        <title>A novel Candidatus Liberibacter species associated with the New Zealand native fuchsia psyllid, Ctenarytaina fuchsiae.</title>
        <authorList>
            <person name="Thompson S.M."/>
            <person name="Jorgensen N."/>
            <person name="David C."/>
            <person name="Bulman S.R."/>
            <person name="Smith G.R."/>
        </authorList>
    </citation>
    <scope>NUCLEOTIDE SEQUENCE</scope>
    <source>
        <strain evidence="2">Oxford</strain>
    </source>
</reference>
<evidence type="ECO:0000313" key="2">
    <source>
        <dbReference type="EMBL" id="MBL0848564.1"/>
    </source>
</evidence>
<dbReference type="AlphaFoldDB" id="A0A937DLH2"/>
<accession>A0A937DLH2</accession>
<dbReference type="EMBL" id="SEOL01000001">
    <property type="protein sequence ID" value="MBL0848564.1"/>
    <property type="molecule type" value="Genomic_DNA"/>
</dbReference>
<organism evidence="2 3">
    <name type="scientific">Candidatus Liberibacter ctenarytainae</name>
    <dbReference type="NCBI Taxonomy" id="2020335"/>
    <lineage>
        <taxon>Bacteria</taxon>
        <taxon>Pseudomonadati</taxon>
        <taxon>Pseudomonadota</taxon>
        <taxon>Alphaproteobacteria</taxon>
        <taxon>Hyphomicrobiales</taxon>
        <taxon>Rhizobiaceae</taxon>
        <taxon>Liberibacter</taxon>
    </lineage>
</organism>
<evidence type="ECO:0000256" key="1">
    <source>
        <dbReference type="SAM" id="Phobius"/>
    </source>
</evidence>
<name>A0A937DLH2_9HYPH</name>
<keyword evidence="1" id="KW-0812">Transmembrane</keyword>
<gene>
    <name evidence="2" type="ORF">EU981_00445</name>
</gene>